<evidence type="ECO:0000313" key="2">
    <source>
        <dbReference type="Proteomes" id="UP000032304"/>
    </source>
</evidence>
<sequence length="208" mass="24438">MSRNYIKSKFDSAISSKRILIKKKFPYKQDDPLSTNGSYMKKMYQSCPLSTINYTIGEIKNLLSSCPHHGFEIKHLLSSCPHHGFENWRTLSFFHEGLTHKTKQFIETMCNRELLDKEPKEAFDYLDHLLENSQSWNIVNPIEVPIRWNLTNSKGKYHLNQEDDLSARMASLTRKVEAIELRKVQEVKSVKIEEICSICEVMRHFFNH</sequence>
<name>A0A0D2SPZ0_GOSRA</name>
<proteinExistence type="predicted"/>
<dbReference type="Proteomes" id="UP000032304">
    <property type="component" value="Chromosome 10"/>
</dbReference>
<organism evidence="1 2">
    <name type="scientific">Gossypium raimondii</name>
    <name type="common">Peruvian cotton</name>
    <name type="synonym">Gossypium klotzschianum subsp. raimondii</name>
    <dbReference type="NCBI Taxonomy" id="29730"/>
    <lineage>
        <taxon>Eukaryota</taxon>
        <taxon>Viridiplantae</taxon>
        <taxon>Streptophyta</taxon>
        <taxon>Embryophyta</taxon>
        <taxon>Tracheophyta</taxon>
        <taxon>Spermatophyta</taxon>
        <taxon>Magnoliopsida</taxon>
        <taxon>eudicotyledons</taxon>
        <taxon>Gunneridae</taxon>
        <taxon>Pentapetalae</taxon>
        <taxon>rosids</taxon>
        <taxon>malvids</taxon>
        <taxon>Malvales</taxon>
        <taxon>Malvaceae</taxon>
        <taxon>Malvoideae</taxon>
        <taxon>Gossypium</taxon>
    </lineage>
</organism>
<dbReference type="Gramene" id="KJB65383">
    <property type="protein sequence ID" value="KJB65383"/>
    <property type="gene ID" value="B456_010G092600"/>
</dbReference>
<protein>
    <submittedName>
        <fullName evidence="1">Uncharacterized protein</fullName>
    </submittedName>
</protein>
<reference evidence="1 2" key="1">
    <citation type="journal article" date="2012" name="Nature">
        <title>Repeated polyploidization of Gossypium genomes and the evolution of spinnable cotton fibres.</title>
        <authorList>
            <person name="Paterson A.H."/>
            <person name="Wendel J.F."/>
            <person name="Gundlach H."/>
            <person name="Guo H."/>
            <person name="Jenkins J."/>
            <person name="Jin D."/>
            <person name="Llewellyn D."/>
            <person name="Showmaker K.C."/>
            <person name="Shu S."/>
            <person name="Udall J."/>
            <person name="Yoo M.J."/>
            <person name="Byers R."/>
            <person name="Chen W."/>
            <person name="Doron-Faigenboim A."/>
            <person name="Duke M.V."/>
            <person name="Gong L."/>
            <person name="Grimwood J."/>
            <person name="Grover C."/>
            <person name="Grupp K."/>
            <person name="Hu G."/>
            <person name="Lee T.H."/>
            <person name="Li J."/>
            <person name="Lin L."/>
            <person name="Liu T."/>
            <person name="Marler B.S."/>
            <person name="Page J.T."/>
            <person name="Roberts A.W."/>
            <person name="Romanel E."/>
            <person name="Sanders W.S."/>
            <person name="Szadkowski E."/>
            <person name="Tan X."/>
            <person name="Tang H."/>
            <person name="Xu C."/>
            <person name="Wang J."/>
            <person name="Wang Z."/>
            <person name="Zhang D."/>
            <person name="Zhang L."/>
            <person name="Ashrafi H."/>
            <person name="Bedon F."/>
            <person name="Bowers J.E."/>
            <person name="Brubaker C.L."/>
            <person name="Chee P.W."/>
            <person name="Das S."/>
            <person name="Gingle A.R."/>
            <person name="Haigler C.H."/>
            <person name="Harker D."/>
            <person name="Hoffmann L.V."/>
            <person name="Hovav R."/>
            <person name="Jones D.C."/>
            <person name="Lemke C."/>
            <person name="Mansoor S."/>
            <person name="ur Rahman M."/>
            <person name="Rainville L.N."/>
            <person name="Rambani A."/>
            <person name="Reddy U.K."/>
            <person name="Rong J.K."/>
            <person name="Saranga Y."/>
            <person name="Scheffler B.E."/>
            <person name="Scheffler J.A."/>
            <person name="Stelly D.M."/>
            <person name="Triplett B.A."/>
            <person name="Van Deynze A."/>
            <person name="Vaslin M.F."/>
            <person name="Waghmare V.N."/>
            <person name="Walford S.A."/>
            <person name="Wright R.J."/>
            <person name="Zaki E.A."/>
            <person name="Zhang T."/>
            <person name="Dennis E.S."/>
            <person name="Mayer K.F."/>
            <person name="Peterson D.G."/>
            <person name="Rokhsar D.S."/>
            <person name="Wang X."/>
            <person name="Schmutz J."/>
        </authorList>
    </citation>
    <scope>NUCLEOTIDE SEQUENCE [LARGE SCALE GENOMIC DNA]</scope>
</reference>
<keyword evidence="2" id="KW-1185">Reference proteome</keyword>
<dbReference type="AlphaFoldDB" id="A0A0D2SPZ0"/>
<accession>A0A0D2SPZ0</accession>
<evidence type="ECO:0000313" key="1">
    <source>
        <dbReference type="EMBL" id="KJB65383.1"/>
    </source>
</evidence>
<gene>
    <name evidence="1" type="ORF">B456_010G092600</name>
</gene>
<dbReference type="EMBL" id="CM001749">
    <property type="protein sequence ID" value="KJB65383.1"/>
    <property type="molecule type" value="Genomic_DNA"/>
</dbReference>